<proteinExistence type="predicted"/>
<dbReference type="Proteomes" id="UP000053257">
    <property type="component" value="Unassembled WGS sequence"/>
</dbReference>
<accession>A0A0C3PB03</accession>
<keyword evidence="2" id="KW-1185">Reference proteome</keyword>
<organism evidence="1 2">
    <name type="scientific">Phlebiopsis gigantea (strain 11061_1 CR5-6)</name>
    <name type="common">White-rot fungus</name>
    <name type="synonym">Peniophora gigantea</name>
    <dbReference type="NCBI Taxonomy" id="745531"/>
    <lineage>
        <taxon>Eukaryota</taxon>
        <taxon>Fungi</taxon>
        <taxon>Dikarya</taxon>
        <taxon>Basidiomycota</taxon>
        <taxon>Agaricomycotina</taxon>
        <taxon>Agaricomycetes</taxon>
        <taxon>Polyporales</taxon>
        <taxon>Phanerochaetaceae</taxon>
        <taxon>Phlebiopsis</taxon>
    </lineage>
</organism>
<evidence type="ECO:0000313" key="1">
    <source>
        <dbReference type="EMBL" id="KIP02058.1"/>
    </source>
</evidence>
<evidence type="ECO:0000313" key="2">
    <source>
        <dbReference type="Proteomes" id="UP000053257"/>
    </source>
</evidence>
<dbReference type="EMBL" id="KN840708">
    <property type="protein sequence ID" value="KIP02058.1"/>
    <property type="molecule type" value="Genomic_DNA"/>
</dbReference>
<gene>
    <name evidence="1" type="ORF">PHLGIDRAFT_122799</name>
</gene>
<dbReference type="AlphaFoldDB" id="A0A0C3PB03"/>
<protein>
    <submittedName>
        <fullName evidence="1">Uncharacterized protein</fullName>
    </submittedName>
</protein>
<dbReference type="HOGENOM" id="CLU_1636001_0_0_1"/>
<name>A0A0C3PB03_PHLG1</name>
<sequence>MDCTFEGTLIAELDTDEFDAAGQVCHCLPCLSIHVSLFAGNFAFPTASTSSPMSTSSTDNGDNMVSCGFQPSHAGFGQFKGDMLTGKPSTHVAAFNRSPYMFGALVHYACSMPAYYAPFVANMAYRLAPPSDIVFNLAVLKQTPCTPVWFRLLRQHRPASIQ</sequence>
<reference evidence="1 2" key="1">
    <citation type="journal article" date="2014" name="PLoS Genet.">
        <title>Analysis of the Phlebiopsis gigantea genome, transcriptome and secretome provides insight into its pioneer colonization strategies of wood.</title>
        <authorList>
            <person name="Hori C."/>
            <person name="Ishida T."/>
            <person name="Igarashi K."/>
            <person name="Samejima M."/>
            <person name="Suzuki H."/>
            <person name="Master E."/>
            <person name="Ferreira P."/>
            <person name="Ruiz-Duenas F.J."/>
            <person name="Held B."/>
            <person name="Canessa P."/>
            <person name="Larrondo L.F."/>
            <person name="Schmoll M."/>
            <person name="Druzhinina I.S."/>
            <person name="Kubicek C.P."/>
            <person name="Gaskell J.A."/>
            <person name="Kersten P."/>
            <person name="St John F."/>
            <person name="Glasner J."/>
            <person name="Sabat G."/>
            <person name="Splinter BonDurant S."/>
            <person name="Syed K."/>
            <person name="Yadav J."/>
            <person name="Mgbeahuruike A.C."/>
            <person name="Kovalchuk A."/>
            <person name="Asiegbu F.O."/>
            <person name="Lackner G."/>
            <person name="Hoffmeister D."/>
            <person name="Rencoret J."/>
            <person name="Gutierrez A."/>
            <person name="Sun H."/>
            <person name="Lindquist E."/>
            <person name="Barry K."/>
            <person name="Riley R."/>
            <person name="Grigoriev I.V."/>
            <person name="Henrissat B."/>
            <person name="Kues U."/>
            <person name="Berka R.M."/>
            <person name="Martinez A.T."/>
            <person name="Covert S.F."/>
            <person name="Blanchette R.A."/>
            <person name="Cullen D."/>
        </authorList>
    </citation>
    <scope>NUCLEOTIDE SEQUENCE [LARGE SCALE GENOMIC DNA]</scope>
    <source>
        <strain evidence="1 2">11061_1 CR5-6</strain>
    </source>
</reference>